<reference evidence="6 7" key="1">
    <citation type="submission" date="2016-01" db="EMBL/GenBank/DDBJ databases">
        <title>Highly variable Streptococcus oralis are common among viridans streptococci isolated from primates.</title>
        <authorList>
            <person name="Denapaite D."/>
            <person name="Rieger M."/>
            <person name="Koendgen S."/>
            <person name="Brueckner R."/>
            <person name="Ochigava I."/>
            <person name="Kappeler P."/>
            <person name="Maetz-Rensing K."/>
            <person name="Leendertz F."/>
            <person name="Hakenbeck R."/>
        </authorList>
    </citation>
    <scope>NUCLEOTIDE SEQUENCE [LARGE SCALE GENOMIC DNA]</scope>
    <source>
        <strain evidence="6 7">DD02</strain>
    </source>
</reference>
<dbReference type="InterPro" id="IPR011663">
    <property type="entry name" value="UTRA"/>
</dbReference>
<dbReference type="SMART" id="SM00866">
    <property type="entry name" value="UTRA"/>
    <property type="match status" value="1"/>
</dbReference>
<dbReference type="PANTHER" id="PTHR44846:SF12">
    <property type="entry name" value="HTH-TYPE TRANSCRIPTIONAL REGULATOR TRER"/>
    <property type="match status" value="1"/>
</dbReference>
<dbReference type="PROSITE" id="PS50949">
    <property type="entry name" value="HTH_GNTR"/>
    <property type="match status" value="1"/>
</dbReference>
<dbReference type="GO" id="GO:0045892">
    <property type="term" value="P:negative regulation of DNA-templated transcription"/>
    <property type="evidence" value="ECO:0007669"/>
    <property type="project" value="TreeGrafter"/>
</dbReference>
<protein>
    <recommendedName>
        <fullName evidence="4">Trehalose operon repressor</fullName>
    </recommendedName>
</protein>
<keyword evidence="1" id="KW-0805">Transcription regulation</keyword>
<evidence type="ECO:0000313" key="6">
    <source>
        <dbReference type="EMBL" id="KXT73317.1"/>
    </source>
</evidence>
<dbReference type="PATRIC" id="fig|315405.11.peg.270"/>
<dbReference type="SUPFAM" id="SSF64288">
    <property type="entry name" value="Chorismate lyase-like"/>
    <property type="match status" value="1"/>
</dbReference>
<dbReference type="InterPro" id="IPR000524">
    <property type="entry name" value="Tscrpt_reg_HTH_GntR"/>
</dbReference>
<feature type="domain" description="HTH gntR-type" evidence="5">
    <location>
        <begin position="25"/>
        <end position="93"/>
    </location>
</feature>
<dbReference type="InterPro" id="IPR036388">
    <property type="entry name" value="WH-like_DNA-bd_sf"/>
</dbReference>
<name>A0A139NBX3_9STRE</name>
<dbReference type="PANTHER" id="PTHR44846">
    <property type="entry name" value="MANNOSYL-D-GLYCERATE TRANSPORT/METABOLISM SYSTEM REPRESSOR MNGR-RELATED"/>
    <property type="match status" value="1"/>
</dbReference>
<dbReference type="CDD" id="cd07377">
    <property type="entry name" value="WHTH_GntR"/>
    <property type="match status" value="1"/>
</dbReference>
<accession>A0A139NBX3</accession>
<organism evidence="6 7">
    <name type="scientific">Streptococcus gallolyticus</name>
    <dbReference type="NCBI Taxonomy" id="315405"/>
    <lineage>
        <taxon>Bacteria</taxon>
        <taxon>Bacillati</taxon>
        <taxon>Bacillota</taxon>
        <taxon>Bacilli</taxon>
        <taxon>Lactobacillales</taxon>
        <taxon>Streptococcaceae</taxon>
        <taxon>Streptococcus</taxon>
    </lineage>
</organism>
<dbReference type="SUPFAM" id="SSF46785">
    <property type="entry name" value="Winged helix' DNA-binding domain"/>
    <property type="match status" value="1"/>
</dbReference>
<keyword evidence="3" id="KW-0804">Transcription</keyword>
<dbReference type="InterPro" id="IPR012770">
    <property type="entry name" value="TreR"/>
</dbReference>
<dbReference type="AlphaFoldDB" id="A0A139NBX3"/>
<dbReference type="SMART" id="SM00345">
    <property type="entry name" value="HTH_GNTR"/>
    <property type="match status" value="1"/>
</dbReference>
<proteinExistence type="predicted"/>
<dbReference type="GO" id="GO:0003700">
    <property type="term" value="F:DNA-binding transcription factor activity"/>
    <property type="evidence" value="ECO:0007669"/>
    <property type="project" value="UniProtKB-UniRule"/>
</dbReference>
<dbReference type="InterPro" id="IPR028978">
    <property type="entry name" value="Chorismate_lyase_/UTRA_dom_sf"/>
</dbReference>
<evidence type="ECO:0000259" key="5">
    <source>
        <dbReference type="PROSITE" id="PS50949"/>
    </source>
</evidence>
<dbReference type="GO" id="GO:0003677">
    <property type="term" value="F:DNA binding"/>
    <property type="evidence" value="ECO:0007669"/>
    <property type="project" value="UniProtKB-UniRule"/>
</dbReference>
<evidence type="ECO:0000256" key="1">
    <source>
        <dbReference type="ARBA" id="ARBA00023015"/>
    </source>
</evidence>
<dbReference type="Proteomes" id="UP000070198">
    <property type="component" value="Unassembled WGS sequence"/>
</dbReference>
<dbReference type="InterPro" id="IPR036390">
    <property type="entry name" value="WH_DNA-bd_sf"/>
</dbReference>
<dbReference type="Gene3D" id="1.10.10.10">
    <property type="entry name" value="Winged helix-like DNA-binding domain superfamily/Winged helix DNA-binding domain"/>
    <property type="match status" value="1"/>
</dbReference>
<keyword evidence="2" id="KW-0238">DNA-binding</keyword>
<dbReference type="Pfam" id="PF07702">
    <property type="entry name" value="UTRA"/>
    <property type="match status" value="1"/>
</dbReference>
<evidence type="ECO:0000256" key="2">
    <source>
        <dbReference type="ARBA" id="ARBA00023125"/>
    </source>
</evidence>
<dbReference type="EMBL" id="LQOF01000024">
    <property type="protein sequence ID" value="KXT73317.1"/>
    <property type="molecule type" value="Genomic_DNA"/>
</dbReference>
<dbReference type="InterPro" id="IPR050679">
    <property type="entry name" value="Bact_HTH_transcr_reg"/>
</dbReference>
<evidence type="ECO:0000256" key="3">
    <source>
        <dbReference type="ARBA" id="ARBA00023163"/>
    </source>
</evidence>
<dbReference type="NCBIfam" id="TIGR02404">
    <property type="entry name" value="trehalos_R_Bsub"/>
    <property type="match status" value="1"/>
</dbReference>
<comment type="caution">
    <text evidence="6">The sequence shown here is derived from an EMBL/GenBank/DDBJ whole genome shotgun (WGS) entry which is preliminary data.</text>
</comment>
<gene>
    <name evidence="6" type="ORF">SGADD02_00244</name>
</gene>
<evidence type="ECO:0000256" key="4">
    <source>
        <dbReference type="NCBIfam" id="TIGR02404"/>
    </source>
</evidence>
<evidence type="ECO:0000313" key="7">
    <source>
        <dbReference type="Proteomes" id="UP000070198"/>
    </source>
</evidence>
<dbReference type="Pfam" id="PF00392">
    <property type="entry name" value="GntR"/>
    <property type="match status" value="1"/>
</dbReference>
<dbReference type="PRINTS" id="PR00035">
    <property type="entry name" value="HTHGNTR"/>
</dbReference>
<sequence>MNFFKLYGNLKTTLENLRNFSTQLMKKYEQIFKELEHDITSGIYQAGDYLPTENELTQTYHMSRDTIRKALSLLAEAGLIQKIHGSGSQVIKHEQIDFPVSQLTSYKELVDAHHIDSKTNVIAIDKLIVDEKLAALTGFKKNNLVWRIIRQRVVDGTASVLDIDYLDKKIVPNMTREIAEQSIYDYLENQLHLIIAYAQKEITIDQLTDRDKLLLDIGAEHHVVSVKSKVYLANKHQCQFTESRHKLEKFRFVDFATRKPQ</sequence>
<dbReference type="Gene3D" id="3.40.1410.10">
    <property type="entry name" value="Chorismate lyase-like"/>
    <property type="match status" value="1"/>
</dbReference>